<keyword evidence="3" id="KW-1185">Reference proteome</keyword>
<dbReference type="EMBL" id="FOMS01000005">
    <property type="protein sequence ID" value="SFE00115.1"/>
    <property type="molecule type" value="Genomic_DNA"/>
</dbReference>
<dbReference type="AlphaFoldDB" id="A0A1I1WY61"/>
<accession>A0A1I1WY61</accession>
<feature type="signal peptide" evidence="1">
    <location>
        <begin position="1"/>
        <end position="18"/>
    </location>
</feature>
<dbReference type="Proteomes" id="UP000325289">
    <property type="component" value="Unassembled WGS sequence"/>
</dbReference>
<dbReference type="SUPFAM" id="SSF52833">
    <property type="entry name" value="Thioredoxin-like"/>
    <property type="match status" value="1"/>
</dbReference>
<proteinExistence type="predicted"/>
<protein>
    <recommendedName>
        <fullName evidence="4">Thioredoxin domain-containing protein</fullName>
    </recommendedName>
</protein>
<name>A0A1I1WY61_9RHOB</name>
<evidence type="ECO:0000313" key="2">
    <source>
        <dbReference type="EMBL" id="SFE00115.1"/>
    </source>
</evidence>
<evidence type="ECO:0000313" key="3">
    <source>
        <dbReference type="Proteomes" id="UP000325289"/>
    </source>
</evidence>
<sequence length="176" mass="18488">MIRAAALCIALLPAGAAAEGLGDTASEHAALGEELRELFRAEPELVAPAVGPSPALVNTIARTMYSEEIASDLARIEGETASLFGEERPMIGADGKPPAIALFVGPACEECAAAQEELHRLASRLGVAATVIDIGDAEDAAMMARLTLDQVPSYAMRDKLIRGHIPPVVLERYLSE</sequence>
<keyword evidence="1" id="KW-0732">Signal</keyword>
<evidence type="ECO:0008006" key="4">
    <source>
        <dbReference type="Google" id="ProtNLM"/>
    </source>
</evidence>
<dbReference type="RefSeq" id="WP_188129657.1">
    <property type="nucleotide sequence ID" value="NZ_FOMS01000005.1"/>
</dbReference>
<evidence type="ECO:0000256" key="1">
    <source>
        <dbReference type="SAM" id="SignalP"/>
    </source>
</evidence>
<feature type="chain" id="PRO_5009301976" description="Thioredoxin domain-containing protein" evidence="1">
    <location>
        <begin position="19"/>
        <end position="176"/>
    </location>
</feature>
<gene>
    <name evidence="2" type="ORF">SAMN04515678_105156</name>
</gene>
<dbReference type="InterPro" id="IPR036249">
    <property type="entry name" value="Thioredoxin-like_sf"/>
</dbReference>
<reference evidence="2 3" key="1">
    <citation type="submission" date="2016-10" db="EMBL/GenBank/DDBJ databases">
        <authorList>
            <person name="Varghese N."/>
            <person name="Submissions S."/>
        </authorList>
    </citation>
    <scope>NUCLEOTIDE SEQUENCE [LARGE SCALE GENOMIC DNA]</scope>
    <source>
        <strain evidence="3">YIM D21,KCTC 23444,ACCC 10710</strain>
    </source>
</reference>
<organism evidence="2 3">
    <name type="scientific">Roseivivax sediminis</name>
    <dbReference type="NCBI Taxonomy" id="936889"/>
    <lineage>
        <taxon>Bacteria</taxon>
        <taxon>Pseudomonadati</taxon>
        <taxon>Pseudomonadota</taxon>
        <taxon>Alphaproteobacteria</taxon>
        <taxon>Rhodobacterales</taxon>
        <taxon>Roseobacteraceae</taxon>
        <taxon>Roseivivax</taxon>
    </lineage>
</organism>